<dbReference type="NCBIfam" id="TIGR02481">
    <property type="entry name" value="hemeryth_dom"/>
    <property type="match status" value="1"/>
</dbReference>
<dbReference type="Proteomes" id="UP000824263">
    <property type="component" value="Unassembled WGS sequence"/>
</dbReference>
<evidence type="ECO:0000313" key="6">
    <source>
        <dbReference type="Proteomes" id="UP000824263"/>
    </source>
</evidence>
<comment type="caution">
    <text evidence="5">The sequence shown here is derived from an EMBL/GenBank/DDBJ whole genome shotgun (WGS) entry which is preliminary data.</text>
</comment>
<reference evidence="5" key="2">
    <citation type="submission" date="2021-04" db="EMBL/GenBank/DDBJ databases">
        <authorList>
            <person name="Gilroy R."/>
        </authorList>
    </citation>
    <scope>NUCLEOTIDE SEQUENCE</scope>
    <source>
        <strain evidence="5">ChiSxjej1B13-11762</strain>
    </source>
</reference>
<dbReference type="GO" id="GO:0046872">
    <property type="term" value="F:metal ion binding"/>
    <property type="evidence" value="ECO:0007669"/>
    <property type="project" value="UniProtKB-KW"/>
</dbReference>
<accession>A0A9D1R9D5</accession>
<comment type="similarity">
    <text evidence="1">Belongs to the hemerythrin family.</text>
</comment>
<reference evidence="5" key="1">
    <citation type="journal article" date="2021" name="PeerJ">
        <title>Extensive microbial diversity within the chicken gut microbiome revealed by metagenomics and culture.</title>
        <authorList>
            <person name="Gilroy R."/>
            <person name="Ravi A."/>
            <person name="Getino M."/>
            <person name="Pursley I."/>
            <person name="Horton D.L."/>
            <person name="Alikhan N.F."/>
            <person name="Baker D."/>
            <person name="Gharbi K."/>
            <person name="Hall N."/>
            <person name="Watson M."/>
            <person name="Adriaenssens E.M."/>
            <person name="Foster-Nyarko E."/>
            <person name="Jarju S."/>
            <person name="Secka A."/>
            <person name="Antonio M."/>
            <person name="Oren A."/>
            <person name="Chaudhuri R.R."/>
            <person name="La Ragione R."/>
            <person name="Hildebrand F."/>
            <person name="Pallen M.J."/>
        </authorList>
    </citation>
    <scope>NUCLEOTIDE SEQUENCE</scope>
    <source>
        <strain evidence="5">ChiSxjej1B13-11762</strain>
    </source>
</reference>
<dbReference type="InterPro" id="IPR012312">
    <property type="entry name" value="Hemerythrin-like"/>
</dbReference>
<name>A0A9D1R9D5_9FIRM</name>
<feature type="domain" description="Hemerythrin-like" evidence="4">
    <location>
        <begin position="11"/>
        <end position="130"/>
    </location>
</feature>
<keyword evidence="2" id="KW-0479">Metal-binding</keyword>
<dbReference type="InterPro" id="IPR050669">
    <property type="entry name" value="Hemerythrin"/>
</dbReference>
<dbReference type="Pfam" id="PF01814">
    <property type="entry name" value="Hemerythrin"/>
    <property type="match status" value="1"/>
</dbReference>
<dbReference type="AlphaFoldDB" id="A0A9D1R9D5"/>
<dbReference type="SUPFAM" id="SSF47188">
    <property type="entry name" value="Hemerythrin-like"/>
    <property type="match status" value="1"/>
</dbReference>
<dbReference type="PANTHER" id="PTHR37164:SF1">
    <property type="entry name" value="BACTERIOHEMERYTHRIN"/>
    <property type="match status" value="1"/>
</dbReference>
<dbReference type="Gene3D" id="1.20.120.50">
    <property type="entry name" value="Hemerythrin-like"/>
    <property type="match status" value="1"/>
</dbReference>
<evidence type="ECO:0000256" key="2">
    <source>
        <dbReference type="ARBA" id="ARBA00022723"/>
    </source>
</evidence>
<proteinExistence type="inferred from homology"/>
<dbReference type="CDD" id="cd12107">
    <property type="entry name" value="Hemerythrin"/>
    <property type="match status" value="1"/>
</dbReference>
<evidence type="ECO:0000256" key="3">
    <source>
        <dbReference type="ARBA" id="ARBA00023004"/>
    </source>
</evidence>
<dbReference type="InterPro" id="IPR035938">
    <property type="entry name" value="Hemerythrin-like_sf"/>
</dbReference>
<keyword evidence="3" id="KW-0408">Iron</keyword>
<dbReference type="EMBL" id="DXGF01000065">
    <property type="protein sequence ID" value="HIW83395.1"/>
    <property type="molecule type" value="Genomic_DNA"/>
</dbReference>
<evidence type="ECO:0000256" key="1">
    <source>
        <dbReference type="ARBA" id="ARBA00010587"/>
    </source>
</evidence>
<evidence type="ECO:0000313" key="5">
    <source>
        <dbReference type="EMBL" id="HIW83395.1"/>
    </source>
</evidence>
<protein>
    <submittedName>
        <fullName evidence="5">Hemerythrin domain-containing protein</fullName>
    </submittedName>
</protein>
<gene>
    <name evidence="5" type="ORF">H9873_03630</name>
</gene>
<dbReference type="InterPro" id="IPR012827">
    <property type="entry name" value="Hemerythrin_metal-bd"/>
</dbReference>
<evidence type="ECO:0000259" key="4">
    <source>
        <dbReference type="Pfam" id="PF01814"/>
    </source>
</evidence>
<sequence>MITWSENYTMGIEEFDFEHKKIFEIAGRILDRVRSRGDEAFMRLFIIQEGLNYLNSYFERHAKKEEAYMRKIGYEGYALHKMQHDDFTRVQLAKYQKIASSGQCSKKDVLDFVGSGIGWLLEHITTADMAIVGKGVLTDPPVTSISQAMLEEKLNLLFTATLNLESNVKIVSTNYRGEPFGKAVYQKIVYERDGREINVISGIEQSFLMDVAKTLYGDSVENELDLVLSTVEMFGARFWISLSRELIGTGSKINIKENNFLVGSLLSEEIRRLNPTTSILFTSDKGKFFLTCDSDQLFLPDDDPSHVQVLNEQ</sequence>
<dbReference type="PANTHER" id="PTHR37164">
    <property type="entry name" value="BACTERIOHEMERYTHRIN"/>
    <property type="match status" value="1"/>
</dbReference>
<organism evidence="5 6">
    <name type="scientific">Candidatus Dorea gallistercoris</name>
    <dbReference type="NCBI Taxonomy" id="2838542"/>
    <lineage>
        <taxon>Bacteria</taxon>
        <taxon>Bacillati</taxon>
        <taxon>Bacillota</taxon>
        <taxon>Clostridia</taxon>
        <taxon>Lachnospirales</taxon>
        <taxon>Lachnospiraceae</taxon>
        <taxon>Dorea</taxon>
    </lineage>
</organism>